<protein>
    <submittedName>
        <fullName evidence="1">Uncharacterized protein</fullName>
    </submittedName>
</protein>
<accession>A0A150K108</accession>
<reference evidence="1 2" key="1">
    <citation type="submission" date="2016-01" db="EMBL/GenBank/DDBJ databases">
        <title>Genome Sequences of Twelve Sporeforming Bacillus Species Isolated from Foods.</title>
        <authorList>
            <person name="Berendsen E.M."/>
            <person name="Wells-Bennik M.H."/>
            <person name="Krawcyk A.O."/>
            <person name="De Jong A."/>
            <person name="Holsappel S."/>
            <person name="Eijlander R.T."/>
            <person name="Kuipers O.P."/>
        </authorList>
    </citation>
    <scope>NUCLEOTIDE SEQUENCE [LARGE SCALE GENOMIC DNA]</scope>
    <source>
        <strain evidence="1 2">B4098</strain>
    </source>
</reference>
<gene>
    <name evidence="1" type="ORF">B4098_1709</name>
</gene>
<evidence type="ECO:0000313" key="2">
    <source>
        <dbReference type="Proteomes" id="UP000075288"/>
    </source>
</evidence>
<name>A0A150K108_HEYCO</name>
<sequence>MGIEKANMRKQALRMRRFTFFQKHQKPFAWPQARWLHVAS</sequence>
<dbReference type="PATRIC" id="fig|1398.26.peg.2763"/>
<comment type="caution">
    <text evidence="1">The sequence shown here is derived from an EMBL/GenBank/DDBJ whole genome shotgun (WGS) entry which is preliminary data.</text>
</comment>
<dbReference type="Proteomes" id="UP000075288">
    <property type="component" value="Unassembled WGS sequence"/>
</dbReference>
<organism evidence="1 2">
    <name type="scientific">Heyndrickxia coagulans</name>
    <name type="common">Weizmannia coagulans</name>
    <dbReference type="NCBI Taxonomy" id="1398"/>
    <lineage>
        <taxon>Bacteria</taxon>
        <taxon>Bacillati</taxon>
        <taxon>Bacillota</taxon>
        <taxon>Bacilli</taxon>
        <taxon>Bacillales</taxon>
        <taxon>Bacillaceae</taxon>
        <taxon>Heyndrickxia</taxon>
    </lineage>
</organism>
<dbReference type="EMBL" id="LQYG01000041">
    <property type="protein sequence ID" value="KYC63217.1"/>
    <property type="molecule type" value="Genomic_DNA"/>
</dbReference>
<proteinExistence type="predicted"/>
<dbReference type="AlphaFoldDB" id="A0A150K108"/>
<evidence type="ECO:0000313" key="1">
    <source>
        <dbReference type="EMBL" id="KYC63217.1"/>
    </source>
</evidence>